<evidence type="ECO:0000313" key="1">
    <source>
        <dbReference type="EMBL" id="GME49218.1"/>
    </source>
</evidence>
<gene>
    <name evidence="1" type="primary">g1285</name>
    <name evidence="1" type="ORF">NpPPO83_00001285</name>
</gene>
<sequence>MSTLTGEFGAGALFGSALAAAGIYSPATIQAQMRLTDFTMLKTFIAASASGALAVHLADRTGFAPLKPRTPQLLGLFAYDGNALGGALLGAGMALTGACPGTSLVQLAAGLRSGVLVVLGGAAGGLAHVVVAPLLKRGGGAKNREAAAATSGSPCGADETTPLSGSATDKKEDTVQASFRLSANALLLAWEVLCVVVIQLAGRFGGRGEGDGPGLVSPVVGGCLIGAAQAATVVLTRHTIGVSTAYENVAQALLRRASVLTPSVLFAAGILAGSAVSHLLELNLLLLALAIGIQDAVSYPDFQCFASNQTGNTVMLAVGLLDDRAKTLMLSVPTILLSLGLFLAGVLVSGQFANAIKAVRQRWWVLLSSILQTCMIAAAAILQYRFPEASTNKHALGKTALGLLAFSAGVQVAMVRALKVTDMTTAMATAAWVDIFIDPCLLAGPTKNRSRNRRAGFLLALVTGSFIGSAAYKGGGSGFALVISCVIKTVAALLFLIKDDGKVWCVPQVDCVLAKTDDT</sequence>
<protein>
    <submittedName>
        <fullName evidence="1">Duf1275 domain protein</fullName>
    </submittedName>
</protein>
<dbReference type="EMBL" id="BSXG01000152">
    <property type="protein sequence ID" value="GME49218.1"/>
    <property type="molecule type" value="Genomic_DNA"/>
</dbReference>
<dbReference type="Proteomes" id="UP001165186">
    <property type="component" value="Unassembled WGS sequence"/>
</dbReference>
<evidence type="ECO:0000313" key="2">
    <source>
        <dbReference type="Proteomes" id="UP001165186"/>
    </source>
</evidence>
<name>A0ACB5SNA6_9PEZI</name>
<accession>A0ACB5SNA6</accession>
<reference evidence="1" key="1">
    <citation type="submission" date="2024-09" db="EMBL/GenBank/DDBJ databases">
        <title>Draft Genome Sequences of Neofusicoccum parvum.</title>
        <authorList>
            <person name="Ashida A."/>
            <person name="Camagna M."/>
            <person name="Tanaka A."/>
            <person name="Takemoto D."/>
        </authorList>
    </citation>
    <scope>NUCLEOTIDE SEQUENCE</scope>
    <source>
        <strain evidence="1">PPO83</strain>
    </source>
</reference>
<organism evidence="1 2">
    <name type="scientific">Neofusicoccum parvum</name>
    <dbReference type="NCBI Taxonomy" id="310453"/>
    <lineage>
        <taxon>Eukaryota</taxon>
        <taxon>Fungi</taxon>
        <taxon>Dikarya</taxon>
        <taxon>Ascomycota</taxon>
        <taxon>Pezizomycotina</taxon>
        <taxon>Dothideomycetes</taxon>
        <taxon>Dothideomycetes incertae sedis</taxon>
        <taxon>Botryosphaeriales</taxon>
        <taxon>Botryosphaeriaceae</taxon>
        <taxon>Neofusicoccum</taxon>
    </lineage>
</organism>
<proteinExistence type="predicted"/>
<keyword evidence="2" id="KW-1185">Reference proteome</keyword>
<comment type="caution">
    <text evidence="1">The sequence shown here is derived from an EMBL/GenBank/DDBJ whole genome shotgun (WGS) entry which is preliminary data.</text>
</comment>